<evidence type="ECO:0000256" key="4">
    <source>
        <dbReference type="ARBA" id="ARBA00022490"/>
    </source>
</evidence>
<accession>A0A4T0QKG2</accession>
<keyword evidence="6" id="KW-0968">Cytoplasmic vesicle</keyword>
<evidence type="ECO:0000313" key="11">
    <source>
        <dbReference type="EMBL" id="TIC34298.1"/>
    </source>
</evidence>
<feature type="region of interest" description="Disordered" evidence="8">
    <location>
        <begin position="170"/>
        <end position="241"/>
    </location>
</feature>
<dbReference type="EMBL" id="SPRW01000026">
    <property type="protein sequence ID" value="TIC64672.1"/>
    <property type="molecule type" value="Genomic_DNA"/>
</dbReference>
<dbReference type="OMA" id="NQRYIYT"/>
<dbReference type="GO" id="GO:0006888">
    <property type="term" value="P:endoplasmic reticulum to Golgi vesicle-mediated transport"/>
    <property type="evidence" value="ECO:0007669"/>
    <property type="project" value="TreeGrafter"/>
</dbReference>
<comment type="function">
    <text evidence="6">The coatomer is a cytosolic protein complex that binds to dilysine motifs and reversibly associates with Golgi non-clathrin-coated vesicles, which further mediate biosynthetic protein transport from the ER, via the Golgi up to the trans Golgi network. Coatomer complex is required for budding from Golgi membranes, and is essential for the retrograde Golgi-to-ER transport of dilysine-tagged proteins.</text>
</comment>
<evidence type="ECO:0000313" key="20">
    <source>
        <dbReference type="Proteomes" id="UP000310708"/>
    </source>
</evidence>
<dbReference type="InterPro" id="IPR027059">
    <property type="entry name" value="Coatomer_dsu"/>
</dbReference>
<dbReference type="AlphaFoldDB" id="A0A4T0QKG2"/>
<dbReference type="SUPFAM" id="SSF64356">
    <property type="entry name" value="SNARE-like"/>
    <property type="match status" value="1"/>
</dbReference>
<keyword evidence="6" id="KW-0472">Membrane</keyword>
<evidence type="ECO:0000313" key="17">
    <source>
        <dbReference type="Proteomes" id="UP000307169"/>
    </source>
</evidence>
<dbReference type="PANTHER" id="PTHR10121">
    <property type="entry name" value="COATOMER SUBUNIT DELTA"/>
    <property type="match status" value="1"/>
</dbReference>
<dbReference type="Proteomes" id="UP000307169">
    <property type="component" value="Unassembled WGS sequence"/>
</dbReference>
<dbReference type="Gene3D" id="3.30.450.60">
    <property type="match status" value="1"/>
</dbReference>
<dbReference type="Proteomes" id="UP000310685">
    <property type="component" value="Unassembled WGS sequence"/>
</dbReference>
<dbReference type="PANTHER" id="PTHR10121:SF0">
    <property type="entry name" value="COATOMER SUBUNIT DELTA"/>
    <property type="match status" value="1"/>
</dbReference>
<evidence type="ECO:0000256" key="1">
    <source>
        <dbReference type="ARBA" id="ARBA00010516"/>
    </source>
</evidence>
<evidence type="ECO:0000313" key="15">
    <source>
        <dbReference type="Proteomes" id="UP000305362"/>
    </source>
</evidence>
<dbReference type="EMBL" id="SPRX01000005">
    <property type="protein sequence ID" value="TIC69029.1"/>
    <property type="molecule type" value="Genomic_DNA"/>
</dbReference>
<evidence type="ECO:0000313" key="10">
    <source>
        <dbReference type="EMBL" id="TIC00223.1"/>
    </source>
</evidence>
<dbReference type="CDD" id="cd14830">
    <property type="entry name" value="Delta_COP_N"/>
    <property type="match status" value="1"/>
</dbReference>
<comment type="subunit">
    <text evidence="2 6">Oligomeric complex that consists of at least the alpha, beta, beta', gamma, delta, epsilon and zeta subunits.</text>
</comment>
<gene>
    <name evidence="14" type="ORF">E3Q01_00622</name>
    <name evidence="12" type="ORF">E3Q02_02507</name>
    <name evidence="13" type="ORF">E3Q03_02380</name>
    <name evidence="11" type="ORF">E3Q10_00392</name>
    <name evidence="10" type="ORF">E3Q17_02268</name>
    <name evidence="9" type="ORF">E3Q22_01410</name>
</gene>
<comment type="caution">
    <text evidence="14">The sequence shown here is derived from an EMBL/GenBank/DDBJ whole genome shotgun (WGS) entry which is preliminary data.</text>
</comment>
<dbReference type="GO" id="GO:0006890">
    <property type="term" value="P:retrograde vesicle-mediated transport, Golgi to endoplasmic reticulum"/>
    <property type="evidence" value="ECO:0007669"/>
    <property type="project" value="UniProtKB-UniRule"/>
</dbReference>
<dbReference type="EMBL" id="SPRC01000010">
    <property type="protein sequence ID" value="TIB81188.1"/>
    <property type="molecule type" value="Genomic_DNA"/>
</dbReference>
<protein>
    <recommendedName>
        <fullName evidence="6">Coatomer subunit delta</fullName>
    </recommendedName>
</protein>
<evidence type="ECO:0000313" key="9">
    <source>
        <dbReference type="EMBL" id="TIB81188.1"/>
    </source>
</evidence>
<dbReference type="Proteomes" id="UP000305362">
    <property type="component" value="Unassembled WGS sequence"/>
</dbReference>
<keyword evidence="4 6" id="KW-0963">Cytoplasm</keyword>
<feature type="compositionally biased region" description="Polar residues" evidence="8">
    <location>
        <begin position="177"/>
        <end position="198"/>
    </location>
</feature>
<dbReference type="Proteomes" id="UP000310708">
    <property type="component" value="Unassembled WGS sequence"/>
</dbReference>
<dbReference type="Proteomes" id="UP000305647">
    <property type="component" value="Unassembled WGS sequence"/>
</dbReference>
<keyword evidence="6" id="KW-0333">Golgi apparatus</keyword>
<evidence type="ECO:0000313" key="13">
    <source>
        <dbReference type="EMBL" id="TIC65886.1"/>
    </source>
</evidence>
<comment type="subcellular location">
    <subcellularLocation>
        <location evidence="6 7">Cytoplasm</location>
    </subcellularLocation>
    <subcellularLocation>
        <location evidence="6 7">Cytoplasmic vesicle</location>
        <location evidence="6 7">COPI-coated vesicle membrane</location>
        <topology evidence="6 7">Peripheral membrane protein</topology>
        <orientation evidence="6 7">Cytoplasmic side</orientation>
    </subcellularLocation>
    <subcellularLocation>
        <location evidence="6 7">Golgi apparatus membrane</location>
        <topology evidence="6 7">Peripheral membrane protein</topology>
        <orientation evidence="6 7">Cytoplasmic side</orientation>
    </subcellularLocation>
</comment>
<comment type="similarity">
    <text evidence="1 6">Belongs to the adaptor complexes medium subunit family. Delta-COP subfamily.</text>
</comment>
<proteinExistence type="inferred from homology"/>
<evidence type="ECO:0000256" key="3">
    <source>
        <dbReference type="ARBA" id="ARBA00022448"/>
    </source>
</evidence>
<evidence type="ECO:0000256" key="8">
    <source>
        <dbReference type="SAM" id="MobiDB-lite"/>
    </source>
</evidence>
<organism evidence="14 20">
    <name type="scientific">Wallemia mellicola</name>
    <dbReference type="NCBI Taxonomy" id="1708541"/>
    <lineage>
        <taxon>Eukaryota</taxon>
        <taxon>Fungi</taxon>
        <taxon>Dikarya</taxon>
        <taxon>Basidiomycota</taxon>
        <taxon>Wallemiomycotina</taxon>
        <taxon>Wallemiomycetes</taxon>
        <taxon>Wallemiales</taxon>
        <taxon>Wallemiaceae</taxon>
        <taxon>Wallemia</taxon>
    </lineage>
</organism>
<keyword evidence="6" id="KW-0931">ER-Golgi transport</keyword>
<evidence type="ECO:0000256" key="7">
    <source>
        <dbReference type="RuleBase" id="RU366052"/>
    </source>
</evidence>
<dbReference type="GO" id="GO:0015031">
    <property type="term" value="P:protein transport"/>
    <property type="evidence" value="ECO:0007669"/>
    <property type="project" value="UniProtKB-KW"/>
</dbReference>
<evidence type="ECO:0000313" key="18">
    <source>
        <dbReference type="Proteomes" id="UP000309601"/>
    </source>
</evidence>
<dbReference type="FunFam" id="3.30.450.60:FF:000003">
    <property type="entry name" value="Coatomer subunit delta"/>
    <property type="match status" value="1"/>
</dbReference>
<keyword evidence="3 6" id="KW-0813">Transport</keyword>
<evidence type="ECO:0000256" key="5">
    <source>
        <dbReference type="ARBA" id="ARBA00022927"/>
    </source>
</evidence>
<dbReference type="GO" id="GO:0051645">
    <property type="term" value="P:Golgi localization"/>
    <property type="evidence" value="ECO:0007669"/>
    <property type="project" value="TreeGrafter"/>
</dbReference>
<evidence type="ECO:0000313" key="16">
    <source>
        <dbReference type="Proteomes" id="UP000305647"/>
    </source>
</evidence>
<dbReference type="Proteomes" id="UP000309601">
    <property type="component" value="Unassembled WGS sequence"/>
</dbReference>
<dbReference type="InterPro" id="IPR011012">
    <property type="entry name" value="Longin-like_dom_sf"/>
</dbReference>
<dbReference type="OrthoDB" id="10266042at2759"/>
<keyword evidence="5 6" id="KW-0653">Protein transport</keyword>
<evidence type="ECO:0000256" key="6">
    <source>
        <dbReference type="RuleBase" id="RU364018"/>
    </source>
</evidence>
<evidence type="ECO:0000256" key="2">
    <source>
        <dbReference type="ARBA" id="ARBA00011775"/>
    </source>
</evidence>
<sequence>MTILSAAICTKSGTPLISRQYKQLTRTRVEGLLNTFPKLIPTNSQNTTVETEAIRFLYQPINDLYLVLITNKGSNILQDIETLNLFNRITIDIIKQFDQEIILNHAFDLLIAWDEIIELGYRDNNNFNQIKLLLEMDSHEEKIQEIIAKNKEMEAKEELKRRARQLELQRREAARVGQSTGLSMGKYSSSSEINMSSTPSIEQTSPIQQQQPSQSRSQSHSFKGTGMKLGGKKKNTLDVTD</sequence>
<feature type="compositionally biased region" description="Low complexity" evidence="8">
    <location>
        <begin position="199"/>
        <end position="226"/>
    </location>
</feature>
<evidence type="ECO:0000313" key="14">
    <source>
        <dbReference type="EMBL" id="TIC69029.1"/>
    </source>
</evidence>
<dbReference type="GO" id="GO:0000139">
    <property type="term" value="C:Golgi membrane"/>
    <property type="evidence" value="ECO:0007669"/>
    <property type="project" value="UniProtKB-SubCell"/>
</dbReference>
<evidence type="ECO:0000313" key="19">
    <source>
        <dbReference type="Proteomes" id="UP000310685"/>
    </source>
</evidence>
<dbReference type="GO" id="GO:0030126">
    <property type="term" value="C:COPI vesicle coat"/>
    <property type="evidence" value="ECO:0007669"/>
    <property type="project" value="UniProtKB-UniRule"/>
</dbReference>
<name>A0A4T0QKG2_9BASI</name>
<reference evidence="15 16" key="1">
    <citation type="submission" date="2019-03" db="EMBL/GenBank/DDBJ databases">
        <title>Sequencing 25 genomes of Wallemia mellicola.</title>
        <authorList>
            <person name="Gostincar C."/>
        </authorList>
    </citation>
    <scope>NUCLEOTIDE SEQUENCE [LARGE SCALE GENOMIC DNA]</scope>
    <source>
        <strain evidence="10 17">EXF-1262</strain>
        <strain evidence="12 18">EXF-1274</strain>
        <strain evidence="13 15">EXF-1277</strain>
        <strain evidence="9 19">EXF-6152</strain>
        <strain evidence="14 20">EXF-757</strain>
        <strain evidence="11 16">EXF-8738</strain>
    </source>
</reference>
<dbReference type="EMBL" id="SPRH01000024">
    <property type="protein sequence ID" value="TIC00223.1"/>
    <property type="molecule type" value="Genomic_DNA"/>
</dbReference>
<dbReference type="EMBL" id="SPRO01000002">
    <property type="protein sequence ID" value="TIC34298.1"/>
    <property type="molecule type" value="Genomic_DNA"/>
</dbReference>
<dbReference type="EMBL" id="SPRV01000023">
    <property type="protein sequence ID" value="TIC65886.1"/>
    <property type="molecule type" value="Genomic_DNA"/>
</dbReference>
<evidence type="ECO:0000313" key="12">
    <source>
        <dbReference type="EMBL" id="TIC64672.1"/>
    </source>
</evidence>